<keyword evidence="6 8" id="KW-0819">tRNA processing</keyword>
<feature type="binding site" evidence="9">
    <location>
        <position position="186"/>
    </location>
    <ligand>
        <name>S-adenosyl-L-methionine</name>
        <dbReference type="ChEBI" id="CHEBI:59789"/>
    </ligand>
</feature>
<evidence type="ECO:0000256" key="4">
    <source>
        <dbReference type="ARBA" id="ARBA00022679"/>
    </source>
</evidence>
<comment type="subcellular location">
    <subcellularLocation>
        <location evidence="1">Nucleus</location>
    </subcellularLocation>
</comment>
<dbReference type="InterPro" id="IPR049470">
    <property type="entry name" value="TRM61_C"/>
</dbReference>
<dbReference type="Gene3D" id="3.40.50.150">
    <property type="entry name" value="Vaccinia Virus protein VP39"/>
    <property type="match status" value="1"/>
</dbReference>
<dbReference type="SUPFAM" id="SSF53335">
    <property type="entry name" value="S-adenosyl-L-methionine-dependent methyltransferases"/>
    <property type="match status" value="1"/>
</dbReference>
<dbReference type="PROSITE" id="PS51620">
    <property type="entry name" value="SAM_TRM61"/>
    <property type="match status" value="1"/>
</dbReference>
<dbReference type="PANTHER" id="PTHR12133">
    <property type="entry name" value="TRNA (ADENINE(58)-N(1))-METHYLTRANSFERASE"/>
    <property type="match status" value="1"/>
</dbReference>
<dbReference type="PANTHER" id="PTHR12133:SF2">
    <property type="entry name" value="TRNA (ADENINE(58)-N(1))-METHYLTRANSFERASE CATALYTIC SUBUNIT TRMT61A"/>
    <property type="match status" value="1"/>
</dbReference>
<comment type="similarity">
    <text evidence="8">Belongs to the class I-like SAM-binding methyltransferase superfamily. TRM61 family.</text>
</comment>
<sequence>MQPASCLFCDKSANPSKTIMIYENYNAIKPLVLKEHGFFNNRFGLFHHDRIISTPLGSKVKEVKEKGYIYTLTTTPELWTKGISMRTQILYRADISMIIGNLNIRPGSIVVEAGTGSASLSISIIRSLLPHGKLFTFEFNPGRAEEAKNEFIQLGLENNVVSECRDVLENGFSHAGYTEADAVFLDLPCPWNAVEKAKEILKVEGNLCTFSPCIEQVQKTCQMLRKLDFQEIKTVETLIRPYQARTNEKGNLSIQMDAEQERLHTGYLTFAIK</sequence>
<evidence type="ECO:0000256" key="6">
    <source>
        <dbReference type="ARBA" id="ARBA00022694"/>
    </source>
</evidence>
<organism evidence="11 12">
    <name type="scientific">Blepharisma stoltei</name>
    <dbReference type="NCBI Taxonomy" id="1481888"/>
    <lineage>
        <taxon>Eukaryota</taxon>
        <taxon>Sar</taxon>
        <taxon>Alveolata</taxon>
        <taxon>Ciliophora</taxon>
        <taxon>Postciliodesmatophora</taxon>
        <taxon>Heterotrichea</taxon>
        <taxon>Heterotrichida</taxon>
        <taxon>Blepharismidae</taxon>
        <taxon>Blepharisma</taxon>
    </lineage>
</organism>
<keyword evidence="3 8" id="KW-0489">Methyltransferase</keyword>
<accession>A0AAU9JQF8</accession>
<reference evidence="11" key="1">
    <citation type="submission" date="2021-09" db="EMBL/GenBank/DDBJ databases">
        <authorList>
            <consortium name="AG Swart"/>
            <person name="Singh M."/>
            <person name="Singh A."/>
            <person name="Seah K."/>
            <person name="Emmerich C."/>
        </authorList>
    </citation>
    <scope>NUCLEOTIDE SEQUENCE</scope>
    <source>
        <strain evidence="11">ATCC30299</strain>
    </source>
</reference>
<dbReference type="Proteomes" id="UP001162131">
    <property type="component" value="Unassembled WGS sequence"/>
</dbReference>
<dbReference type="AlphaFoldDB" id="A0AAU9JQF8"/>
<dbReference type="InterPro" id="IPR029063">
    <property type="entry name" value="SAM-dependent_MTases_sf"/>
</dbReference>
<comment type="catalytic activity">
    <reaction evidence="8">
        <text>adenosine(58) in tRNA + S-adenosyl-L-methionine = N(1)-methyladenosine(58) in tRNA + S-adenosyl-L-homocysteine + H(+)</text>
        <dbReference type="Rhea" id="RHEA:43152"/>
        <dbReference type="Rhea" id="RHEA-COMP:10365"/>
        <dbReference type="Rhea" id="RHEA-COMP:10366"/>
        <dbReference type="ChEBI" id="CHEBI:15378"/>
        <dbReference type="ChEBI" id="CHEBI:57856"/>
        <dbReference type="ChEBI" id="CHEBI:59789"/>
        <dbReference type="ChEBI" id="CHEBI:74411"/>
        <dbReference type="ChEBI" id="CHEBI:74491"/>
        <dbReference type="EC" id="2.1.1.220"/>
    </reaction>
</comment>
<dbReference type="Gene3D" id="3.10.330.20">
    <property type="match status" value="1"/>
</dbReference>
<feature type="domain" description="tRNA (adenine(58)-N(1))-methyltransferase catalytic subunit TRM61 C-terminal" evidence="10">
    <location>
        <begin position="67"/>
        <end position="260"/>
    </location>
</feature>
<evidence type="ECO:0000256" key="5">
    <source>
        <dbReference type="ARBA" id="ARBA00022691"/>
    </source>
</evidence>
<dbReference type="GO" id="GO:0030488">
    <property type="term" value="P:tRNA methylation"/>
    <property type="evidence" value="ECO:0007669"/>
    <property type="project" value="InterPro"/>
</dbReference>
<evidence type="ECO:0000256" key="8">
    <source>
        <dbReference type="PIRNR" id="PIRNR017269"/>
    </source>
</evidence>
<dbReference type="GO" id="GO:0031515">
    <property type="term" value="C:tRNA (m1A) methyltransferase complex"/>
    <property type="evidence" value="ECO:0007669"/>
    <property type="project" value="UniProtKB-UniRule"/>
</dbReference>
<feature type="binding site" evidence="9">
    <location>
        <position position="138"/>
    </location>
    <ligand>
        <name>S-adenosyl-L-methionine</name>
        <dbReference type="ChEBI" id="CHEBI:59789"/>
    </ligand>
</feature>
<dbReference type="GO" id="GO:0005634">
    <property type="term" value="C:nucleus"/>
    <property type="evidence" value="ECO:0007669"/>
    <property type="project" value="UniProtKB-SubCell"/>
</dbReference>
<evidence type="ECO:0000256" key="1">
    <source>
        <dbReference type="ARBA" id="ARBA00004123"/>
    </source>
</evidence>
<gene>
    <name evidence="11" type="ORF">BSTOLATCC_MIC43389</name>
</gene>
<feature type="binding site" evidence="9">
    <location>
        <begin position="117"/>
        <end position="120"/>
    </location>
    <ligand>
        <name>S-adenosyl-L-methionine</name>
        <dbReference type="ChEBI" id="CHEBI:59789"/>
    </ligand>
</feature>
<dbReference type="EC" id="2.1.1.220" evidence="2 8"/>
<dbReference type="Pfam" id="PF08704">
    <property type="entry name" value="GCD14"/>
    <property type="match status" value="1"/>
</dbReference>
<dbReference type="GO" id="GO:0160107">
    <property type="term" value="F:tRNA (adenine(58)-N1)-methyltransferase activity"/>
    <property type="evidence" value="ECO:0007669"/>
    <property type="project" value="UniProtKB-EC"/>
</dbReference>
<dbReference type="EMBL" id="CAJZBQ010000043">
    <property type="protein sequence ID" value="CAG9327350.1"/>
    <property type="molecule type" value="Genomic_DNA"/>
</dbReference>
<protein>
    <recommendedName>
        <fullName evidence="2 8">tRNA (adenine(58)-N(1))-methyltransferase</fullName>
        <ecNumber evidence="2 8">2.1.1.220</ecNumber>
    </recommendedName>
</protein>
<evidence type="ECO:0000256" key="3">
    <source>
        <dbReference type="ARBA" id="ARBA00022603"/>
    </source>
</evidence>
<name>A0AAU9JQF8_9CILI</name>
<evidence type="ECO:0000256" key="7">
    <source>
        <dbReference type="ARBA" id="ARBA00023242"/>
    </source>
</evidence>
<evidence type="ECO:0000259" key="10">
    <source>
        <dbReference type="Pfam" id="PF08704"/>
    </source>
</evidence>
<keyword evidence="4 8" id="KW-0808">Transferase</keyword>
<evidence type="ECO:0000256" key="2">
    <source>
        <dbReference type="ARBA" id="ARBA00012796"/>
    </source>
</evidence>
<evidence type="ECO:0000313" key="12">
    <source>
        <dbReference type="Proteomes" id="UP001162131"/>
    </source>
</evidence>
<keyword evidence="12" id="KW-1185">Reference proteome</keyword>
<comment type="caution">
    <text evidence="11">The sequence shown here is derived from an EMBL/GenBank/DDBJ whole genome shotgun (WGS) entry which is preliminary data.</text>
</comment>
<proteinExistence type="inferred from homology"/>
<dbReference type="PIRSF" id="PIRSF017269">
    <property type="entry name" value="GCD14"/>
    <property type="match status" value="1"/>
</dbReference>
<dbReference type="InterPro" id="IPR014816">
    <property type="entry name" value="tRNA_MeTrfase_Gcd14"/>
</dbReference>
<keyword evidence="7" id="KW-0539">Nucleus</keyword>
<evidence type="ECO:0000313" key="11">
    <source>
        <dbReference type="EMBL" id="CAG9327350.1"/>
    </source>
</evidence>
<evidence type="ECO:0000256" key="9">
    <source>
        <dbReference type="PIRSR" id="PIRSR017269-1"/>
    </source>
</evidence>
<keyword evidence="5 8" id="KW-0949">S-adenosyl-L-methionine</keyword>